<comment type="subcellular location">
    <subcellularLocation>
        <location evidence="10 11">Cytoplasm</location>
    </subcellularLocation>
</comment>
<dbReference type="GO" id="GO:0071555">
    <property type="term" value="P:cell wall organization"/>
    <property type="evidence" value="ECO:0007669"/>
    <property type="project" value="UniProtKB-KW"/>
</dbReference>
<dbReference type="GO" id="GO:0005737">
    <property type="term" value="C:cytoplasm"/>
    <property type="evidence" value="ECO:0007669"/>
    <property type="project" value="UniProtKB-SubCell"/>
</dbReference>
<dbReference type="Proteomes" id="UP000595362">
    <property type="component" value="Chromosome"/>
</dbReference>
<evidence type="ECO:0000313" key="17">
    <source>
        <dbReference type="Proteomes" id="UP000595362"/>
    </source>
</evidence>
<dbReference type="NCBIfam" id="TIGR01143">
    <property type="entry name" value="murF"/>
    <property type="match status" value="1"/>
</dbReference>
<evidence type="ECO:0000256" key="9">
    <source>
        <dbReference type="ARBA" id="ARBA00023316"/>
    </source>
</evidence>
<evidence type="ECO:0000256" key="11">
    <source>
        <dbReference type="RuleBase" id="RU004136"/>
    </source>
</evidence>
<dbReference type="EC" id="6.3.2.10" evidence="10 11"/>
<dbReference type="InterPro" id="IPR036615">
    <property type="entry name" value="Mur_ligase_C_dom_sf"/>
</dbReference>
<dbReference type="InterPro" id="IPR005863">
    <property type="entry name" value="UDP-N-AcMur_synth"/>
</dbReference>
<proteinExistence type="inferred from homology"/>
<dbReference type="GO" id="GO:0008360">
    <property type="term" value="P:regulation of cell shape"/>
    <property type="evidence" value="ECO:0007669"/>
    <property type="project" value="UniProtKB-KW"/>
</dbReference>
<evidence type="ECO:0000313" key="16">
    <source>
        <dbReference type="EMBL" id="QQG36077.1"/>
    </source>
</evidence>
<evidence type="ECO:0000256" key="5">
    <source>
        <dbReference type="ARBA" id="ARBA00022840"/>
    </source>
</evidence>
<dbReference type="Pfam" id="PF02875">
    <property type="entry name" value="Mur_ligase_C"/>
    <property type="match status" value="1"/>
</dbReference>
<sequence>MSQHTGSQTIWISAEAEAATQGKSTQPWQATGISIDTRTIKQGDLFIAIKGDKMDGHQFVNEAFQKGAAAAMVSQPPSNAGGPLLVVGDTMKAMQDLGMAARFRSHATVIGITGSVGKTGTKEMLAVALSALGQTHASKGSFNNHWGVPYTLAAMHPGSDYGIFEMGMNHAHEITPLSKMVHPDIAIITTVAPVHIENFASEQGIADAKAEIFDGMDHNGTVLLPHDNKWFAHLKAAAMTRGVKVVSFGQHADADIRLVDCLEAANGSRIKAWVQGENVDFTLLIPGRHIAINALSVLGAVKISGGDMKKAVAALETIQPIAGRGKRELLDIGDPSNPVTLIDESYNASPVAMRAAFKVLALIDPGRGGRRIAILGDMLELGPNGPREHADLALPLQTAGVNLVYTCGTLMKTLHDALPANQQGEHRATSKELAEIVPDVLTPGDVVMVKGSHGSRMDIVVETLRALPGQKNSGKPANKKGGMDHAI</sequence>
<keyword evidence="4 10" id="KW-0547">Nucleotide-binding</keyword>
<evidence type="ECO:0000256" key="12">
    <source>
        <dbReference type="SAM" id="MobiDB-lite"/>
    </source>
</evidence>
<dbReference type="GO" id="GO:0047480">
    <property type="term" value="F:UDP-N-acetylmuramoyl-tripeptide-D-alanyl-D-alanine ligase activity"/>
    <property type="evidence" value="ECO:0007669"/>
    <property type="project" value="UniProtKB-UniRule"/>
</dbReference>
<evidence type="ECO:0000256" key="4">
    <source>
        <dbReference type="ARBA" id="ARBA00022741"/>
    </source>
</evidence>
<comment type="catalytic activity">
    <reaction evidence="10 11">
        <text>D-alanyl-D-alanine + UDP-N-acetyl-alpha-D-muramoyl-L-alanyl-gamma-D-glutamyl-meso-2,6-diaminopimelate + ATP = UDP-N-acetyl-alpha-D-muramoyl-L-alanyl-gamma-D-glutamyl-meso-2,6-diaminopimeloyl-D-alanyl-D-alanine + ADP + phosphate + H(+)</text>
        <dbReference type="Rhea" id="RHEA:28374"/>
        <dbReference type="ChEBI" id="CHEBI:15378"/>
        <dbReference type="ChEBI" id="CHEBI:30616"/>
        <dbReference type="ChEBI" id="CHEBI:43474"/>
        <dbReference type="ChEBI" id="CHEBI:57822"/>
        <dbReference type="ChEBI" id="CHEBI:61386"/>
        <dbReference type="ChEBI" id="CHEBI:83905"/>
        <dbReference type="ChEBI" id="CHEBI:456216"/>
        <dbReference type="EC" id="6.3.2.10"/>
    </reaction>
</comment>
<dbReference type="GO" id="GO:0005524">
    <property type="term" value="F:ATP binding"/>
    <property type="evidence" value="ECO:0007669"/>
    <property type="project" value="UniProtKB-UniRule"/>
</dbReference>
<name>A0A7T5R216_9BACT</name>
<gene>
    <name evidence="10 16" type="primary">murF</name>
    <name evidence="16" type="ORF">HYS17_11380</name>
</gene>
<evidence type="ECO:0000256" key="3">
    <source>
        <dbReference type="ARBA" id="ARBA00022618"/>
    </source>
</evidence>
<evidence type="ECO:0000256" key="10">
    <source>
        <dbReference type="HAMAP-Rule" id="MF_02019"/>
    </source>
</evidence>
<feature type="domain" description="Mur ligase central" evidence="15">
    <location>
        <begin position="112"/>
        <end position="300"/>
    </location>
</feature>
<keyword evidence="1 10" id="KW-0963">Cytoplasm</keyword>
<evidence type="ECO:0000256" key="7">
    <source>
        <dbReference type="ARBA" id="ARBA00022984"/>
    </source>
</evidence>
<protein>
    <recommendedName>
        <fullName evidence="10 11">UDP-N-acetylmuramoyl-tripeptide--D-alanyl-D-alanine ligase</fullName>
        <ecNumber evidence="10 11">6.3.2.10</ecNumber>
    </recommendedName>
    <alternativeName>
        <fullName evidence="10">D-alanyl-D-alanine-adding enzyme</fullName>
    </alternativeName>
</protein>
<dbReference type="GO" id="GO:0051301">
    <property type="term" value="P:cell division"/>
    <property type="evidence" value="ECO:0007669"/>
    <property type="project" value="UniProtKB-KW"/>
</dbReference>
<evidence type="ECO:0000259" key="14">
    <source>
        <dbReference type="Pfam" id="PF02875"/>
    </source>
</evidence>
<dbReference type="PANTHER" id="PTHR43024:SF1">
    <property type="entry name" value="UDP-N-ACETYLMURAMOYL-TRIPEPTIDE--D-ALANYL-D-ALANINE LIGASE"/>
    <property type="match status" value="1"/>
</dbReference>
<keyword evidence="8 10" id="KW-0131">Cell cycle</keyword>
<dbReference type="InterPro" id="IPR035911">
    <property type="entry name" value="MurE/MurF_N"/>
</dbReference>
<dbReference type="UniPathway" id="UPA00219"/>
<dbReference type="AlphaFoldDB" id="A0A7T5R216"/>
<dbReference type="InterPro" id="IPR036565">
    <property type="entry name" value="Mur-like_cat_sf"/>
</dbReference>
<dbReference type="InterPro" id="IPR051046">
    <property type="entry name" value="MurCDEF_CellWall_CoF430Synth"/>
</dbReference>
<evidence type="ECO:0000259" key="13">
    <source>
        <dbReference type="Pfam" id="PF01225"/>
    </source>
</evidence>
<dbReference type="Gene3D" id="3.90.190.20">
    <property type="entry name" value="Mur ligase, C-terminal domain"/>
    <property type="match status" value="1"/>
</dbReference>
<evidence type="ECO:0000256" key="1">
    <source>
        <dbReference type="ARBA" id="ARBA00022490"/>
    </source>
</evidence>
<dbReference type="SUPFAM" id="SSF53244">
    <property type="entry name" value="MurD-like peptide ligases, peptide-binding domain"/>
    <property type="match status" value="1"/>
</dbReference>
<evidence type="ECO:0000259" key="15">
    <source>
        <dbReference type="Pfam" id="PF08245"/>
    </source>
</evidence>
<dbReference type="Pfam" id="PF08245">
    <property type="entry name" value="Mur_ligase_M"/>
    <property type="match status" value="1"/>
</dbReference>
<dbReference type="InterPro" id="IPR013221">
    <property type="entry name" value="Mur_ligase_cen"/>
</dbReference>
<keyword evidence="7 10" id="KW-0573">Peptidoglycan synthesis</keyword>
<dbReference type="SUPFAM" id="SSF63418">
    <property type="entry name" value="MurE/MurF N-terminal domain"/>
    <property type="match status" value="1"/>
</dbReference>
<dbReference type="InterPro" id="IPR004101">
    <property type="entry name" value="Mur_ligase_C"/>
</dbReference>
<keyword evidence="2 10" id="KW-0436">Ligase</keyword>
<dbReference type="InterPro" id="IPR000713">
    <property type="entry name" value="Mur_ligase_N"/>
</dbReference>
<dbReference type="Gene3D" id="3.40.1390.10">
    <property type="entry name" value="MurE/MurF, N-terminal domain"/>
    <property type="match status" value="1"/>
</dbReference>
<comment type="pathway">
    <text evidence="10 11">Cell wall biogenesis; peptidoglycan biosynthesis.</text>
</comment>
<keyword evidence="5 10" id="KW-0067">ATP-binding</keyword>
<accession>A0A7T5R216</accession>
<dbReference type="SUPFAM" id="SSF53623">
    <property type="entry name" value="MurD-like peptide ligases, catalytic domain"/>
    <property type="match status" value="1"/>
</dbReference>
<keyword evidence="3 10" id="KW-0132">Cell division</keyword>
<evidence type="ECO:0000256" key="8">
    <source>
        <dbReference type="ARBA" id="ARBA00023306"/>
    </source>
</evidence>
<feature type="domain" description="Mur ligase N-terminal catalytic" evidence="13">
    <location>
        <begin position="31"/>
        <end position="86"/>
    </location>
</feature>
<evidence type="ECO:0000256" key="2">
    <source>
        <dbReference type="ARBA" id="ARBA00022598"/>
    </source>
</evidence>
<comment type="caution">
    <text evidence="10">Lacks conserved residue(s) required for the propagation of feature annotation.</text>
</comment>
<feature type="domain" description="Mur ligase C-terminal" evidence="14">
    <location>
        <begin position="336"/>
        <end position="452"/>
    </location>
</feature>
<dbReference type="Gene3D" id="3.40.1190.10">
    <property type="entry name" value="Mur-like, catalytic domain"/>
    <property type="match status" value="1"/>
</dbReference>
<comment type="function">
    <text evidence="10 11">Involved in cell wall formation. Catalyzes the final step in the synthesis of UDP-N-acetylmuramoyl-pentapeptide, the precursor of murein.</text>
</comment>
<feature type="region of interest" description="Disordered" evidence="12">
    <location>
        <begin position="468"/>
        <end position="487"/>
    </location>
</feature>
<comment type="similarity">
    <text evidence="10">Belongs to the MurCDEF family. MurF subfamily.</text>
</comment>
<dbReference type="Pfam" id="PF01225">
    <property type="entry name" value="Mur_ligase"/>
    <property type="match status" value="1"/>
</dbReference>
<dbReference type="EMBL" id="CP066681">
    <property type="protein sequence ID" value="QQG36077.1"/>
    <property type="molecule type" value="Genomic_DNA"/>
</dbReference>
<organism evidence="16 17">
    <name type="scientific">Micavibrio aeruginosavorus</name>
    <dbReference type="NCBI Taxonomy" id="349221"/>
    <lineage>
        <taxon>Bacteria</taxon>
        <taxon>Pseudomonadati</taxon>
        <taxon>Bdellovibrionota</taxon>
        <taxon>Bdellovibrionia</taxon>
        <taxon>Bdellovibrionales</taxon>
        <taxon>Pseudobdellovibrionaceae</taxon>
        <taxon>Micavibrio</taxon>
    </lineage>
</organism>
<evidence type="ECO:0000256" key="6">
    <source>
        <dbReference type="ARBA" id="ARBA00022960"/>
    </source>
</evidence>
<keyword evidence="6 10" id="KW-0133">Cell shape</keyword>
<dbReference type="PANTHER" id="PTHR43024">
    <property type="entry name" value="UDP-N-ACETYLMURAMOYL-TRIPEPTIDE--D-ALANYL-D-ALANINE LIGASE"/>
    <property type="match status" value="1"/>
</dbReference>
<dbReference type="HAMAP" id="MF_02019">
    <property type="entry name" value="MurF"/>
    <property type="match status" value="1"/>
</dbReference>
<keyword evidence="9 10" id="KW-0961">Cell wall biogenesis/degradation</keyword>
<reference evidence="16 17" key="1">
    <citation type="submission" date="2020-07" db="EMBL/GenBank/DDBJ databases">
        <title>Huge and variable diversity of episymbiotic CPR bacteria and DPANN archaea in groundwater ecosystems.</title>
        <authorList>
            <person name="He C.Y."/>
            <person name="Keren R."/>
            <person name="Whittaker M."/>
            <person name="Farag I.F."/>
            <person name="Doudna J."/>
            <person name="Cate J.H.D."/>
            <person name="Banfield J.F."/>
        </authorList>
    </citation>
    <scope>NUCLEOTIDE SEQUENCE [LARGE SCALE GENOMIC DNA]</scope>
    <source>
        <strain evidence="16">NC_groundwater_70_Ag_B-0.1um_54_66</strain>
    </source>
</reference>
<dbReference type="GO" id="GO:0009252">
    <property type="term" value="P:peptidoglycan biosynthetic process"/>
    <property type="evidence" value="ECO:0007669"/>
    <property type="project" value="UniProtKB-UniRule"/>
</dbReference>